<comment type="caution">
    <text evidence="12">Lacks conserved residue(s) required for the propagation of feature annotation.</text>
</comment>
<dbReference type="Pfam" id="PF00095">
    <property type="entry name" value="WAP"/>
    <property type="match status" value="10"/>
</dbReference>
<dbReference type="PROSITE" id="PS50279">
    <property type="entry name" value="BPTI_KUNITZ_2"/>
    <property type="match status" value="1"/>
</dbReference>
<dbReference type="PROSITE" id="PS00484">
    <property type="entry name" value="THYROGLOBULIN_1_1"/>
    <property type="match status" value="2"/>
</dbReference>
<dbReference type="SMART" id="SM00211">
    <property type="entry name" value="TY"/>
    <property type="match status" value="6"/>
</dbReference>
<name>A0AA39H290_9BILA</name>
<dbReference type="InterPro" id="IPR020901">
    <property type="entry name" value="Prtase_inh_Kunz-CS"/>
</dbReference>
<evidence type="ECO:0000256" key="6">
    <source>
        <dbReference type="ARBA" id="ARBA00022832"/>
    </source>
</evidence>
<keyword evidence="5 13" id="KW-0812">Transmembrane</keyword>
<feature type="domain" description="WAP" evidence="18">
    <location>
        <begin position="461"/>
        <end position="508"/>
    </location>
</feature>
<dbReference type="EMBL" id="JAUCMV010000005">
    <property type="protein sequence ID" value="KAK0397866.1"/>
    <property type="molecule type" value="Genomic_DNA"/>
</dbReference>
<feature type="domain" description="Antistasin-like" evidence="17">
    <location>
        <begin position="584"/>
        <end position="611"/>
    </location>
</feature>
<feature type="domain" description="WAP" evidence="18">
    <location>
        <begin position="1064"/>
        <end position="1111"/>
    </location>
</feature>
<feature type="transmembrane region" description="Helical" evidence="13">
    <location>
        <begin position="198"/>
        <end position="217"/>
    </location>
</feature>
<dbReference type="PROSITE" id="PS00280">
    <property type="entry name" value="BPTI_KUNITZ_1"/>
    <property type="match status" value="1"/>
</dbReference>
<feature type="domain" description="WAP" evidence="18">
    <location>
        <begin position="1582"/>
        <end position="1632"/>
    </location>
</feature>
<feature type="transmembrane region" description="Helical" evidence="13">
    <location>
        <begin position="57"/>
        <end position="75"/>
    </location>
</feature>
<dbReference type="InterPro" id="IPR006150">
    <property type="entry name" value="Cys_repeat_1"/>
</dbReference>
<feature type="domain" description="WAP" evidence="18">
    <location>
        <begin position="1347"/>
        <end position="1398"/>
    </location>
</feature>
<dbReference type="CDD" id="cd00109">
    <property type="entry name" value="Kunitz-type"/>
    <property type="match status" value="1"/>
</dbReference>
<evidence type="ECO:0000259" key="18">
    <source>
        <dbReference type="PROSITE" id="PS51390"/>
    </source>
</evidence>
<feature type="domain" description="Antistasin-like" evidence="17">
    <location>
        <begin position="1180"/>
        <end position="1207"/>
    </location>
</feature>
<evidence type="ECO:0000256" key="7">
    <source>
        <dbReference type="ARBA" id="ARBA00022989"/>
    </source>
</evidence>
<comment type="similarity">
    <text evidence="13">Belongs to the ELO family.</text>
</comment>
<feature type="compositionally biased region" description="Basic residues" evidence="14">
    <location>
        <begin position="2485"/>
        <end position="2497"/>
    </location>
</feature>
<feature type="disulfide bond" evidence="12">
    <location>
        <begin position="1741"/>
        <end position="1748"/>
    </location>
</feature>
<dbReference type="GO" id="GO:0005789">
    <property type="term" value="C:endoplasmic reticulum membrane"/>
    <property type="evidence" value="ECO:0007669"/>
    <property type="project" value="TreeGrafter"/>
</dbReference>
<keyword evidence="7 13" id="KW-1133">Transmembrane helix</keyword>
<accession>A0AA39H290</accession>
<dbReference type="CDD" id="cd00199">
    <property type="entry name" value="WAP"/>
    <property type="match status" value="2"/>
</dbReference>
<evidence type="ECO:0000259" key="17">
    <source>
        <dbReference type="PROSITE" id="PS51252"/>
    </source>
</evidence>
<feature type="domain" description="Thyroglobulin type-1" evidence="16">
    <location>
        <begin position="820"/>
        <end position="881"/>
    </location>
</feature>
<dbReference type="InterPro" id="IPR028150">
    <property type="entry name" value="Lustrin_cystein"/>
</dbReference>
<evidence type="ECO:0000256" key="10">
    <source>
        <dbReference type="ARBA" id="ARBA00023157"/>
    </source>
</evidence>
<dbReference type="SMART" id="SM00217">
    <property type="entry name" value="WAP"/>
    <property type="match status" value="11"/>
</dbReference>
<dbReference type="GO" id="GO:0019367">
    <property type="term" value="P:fatty acid elongation, saturated fatty acid"/>
    <property type="evidence" value="ECO:0007669"/>
    <property type="project" value="TreeGrafter"/>
</dbReference>
<dbReference type="GO" id="GO:0042761">
    <property type="term" value="P:very long-chain fatty acid biosynthetic process"/>
    <property type="evidence" value="ECO:0007669"/>
    <property type="project" value="TreeGrafter"/>
</dbReference>
<feature type="domain" description="Antistasin-like" evidence="17">
    <location>
        <begin position="889"/>
        <end position="914"/>
    </location>
</feature>
<feature type="domain" description="WAP" evidence="18">
    <location>
        <begin position="388"/>
        <end position="432"/>
    </location>
</feature>
<feature type="domain" description="Antistasin-like" evidence="17">
    <location>
        <begin position="1470"/>
        <end position="1495"/>
    </location>
</feature>
<keyword evidence="9 13" id="KW-0472">Membrane</keyword>
<evidence type="ECO:0000256" key="4">
    <source>
        <dbReference type="ARBA" id="ARBA00022679"/>
    </source>
</evidence>
<feature type="domain" description="WAP" evidence="18">
    <location>
        <begin position="1291"/>
        <end position="1339"/>
    </location>
</feature>
<comment type="subcellular location">
    <subcellularLocation>
        <location evidence="1">Membrane</location>
        <topology evidence="1">Multi-pass membrane protein</topology>
    </subcellularLocation>
</comment>
<organism evidence="19 20">
    <name type="scientific">Steinernema hermaphroditum</name>
    <dbReference type="NCBI Taxonomy" id="289476"/>
    <lineage>
        <taxon>Eukaryota</taxon>
        <taxon>Metazoa</taxon>
        <taxon>Ecdysozoa</taxon>
        <taxon>Nematoda</taxon>
        <taxon>Chromadorea</taxon>
        <taxon>Rhabditida</taxon>
        <taxon>Tylenchina</taxon>
        <taxon>Panagrolaimomorpha</taxon>
        <taxon>Strongyloidoidea</taxon>
        <taxon>Steinernematidae</taxon>
        <taxon>Steinernema</taxon>
    </lineage>
</organism>
<evidence type="ECO:0000256" key="9">
    <source>
        <dbReference type="ARBA" id="ARBA00023136"/>
    </source>
</evidence>
<evidence type="ECO:0000256" key="13">
    <source>
        <dbReference type="RuleBase" id="RU361115"/>
    </source>
</evidence>
<feature type="disulfide bond" evidence="12">
    <location>
        <begin position="1444"/>
        <end position="1464"/>
    </location>
</feature>
<feature type="domain" description="WAP" evidence="18">
    <location>
        <begin position="695"/>
        <end position="742"/>
    </location>
</feature>
<feature type="domain" description="WAP" evidence="18">
    <location>
        <begin position="995"/>
        <end position="1044"/>
    </location>
</feature>
<protein>
    <recommendedName>
        <fullName evidence="13">Elongation of very long chain fatty acids protein</fullName>
        <ecNumber evidence="13">2.3.1.199</ecNumber>
    </recommendedName>
    <alternativeName>
        <fullName evidence="13">Very-long-chain 3-oxoacyl-CoA synthase</fullName>
    </alternativeName>
</protein>
<dbReference type="Pfam" id="PF01151">
    <property type="entry name" value="ELO"/>
    <property type="match status" value="1"/>
</dbReference>
<dbReference type="SMART" id="SM00131">
    <property type="entry name" value="KU"/>
    <property type="match status" value="1"/>
</dbReference>
<evidence type="ECO:0000313" key="20">
    <source>
        <dbReference type="Proteomes" id="UP001175271"/>
    </source>
</evidence>
<feature type="domain" description="Thyroglobulin type-1" evidence="16">
    <location>
        <begin position="1947"/>
        <end position="2021"/>
    </location>
</feature>
<dbReference type="InterPro" id="IPR036857">
    <property type="entry name" value="Thyroglobulin_1_sf"/>
</dbReference>
<dbReference type="Proteomes" id="UP001175271">
    <property type="component" value="Unassembled WGS sequence"/>
</dbReference>
<evidence type="ECO:0000256" key="5">
    <source>
        <dbReference type="ARBA" id="ARBA00022692"/>
    </source>
</evidence>
<feature type="transmembrane region" description="Helical" evidence="13">
    <location>
        <begin position="295"/>
        <end position="315"/>
    </location>
</feature>
<keyword evidence="8 13" id="KW-0443">Lipid metabolism</keyword>
<dbReference type="SMART" id="SM00274">
    <property type="entry name" value="FOLN"/>
    <property type="match status" value="4"/>
</dbReference>
<dbReference type="InterPro" id="IPR002223">
    <property type="entry name" value="Kunitz_BPTI"/>
</dbReference>
<comment type="catalytic activity">
    <reaction evidence="13">
        <text>a very-long-chain acyl-CoA + malonyl-CoA + H(+) = a very-long-chain 3-oxoacyl-CoA + CO2 + CoA</text>
        <dbReference type="Rhea" id="RHEA:32727"/>
        <dbReference type="ChEBI" id="CHEBI:15378"/>
        <dbReference type="ChEBI" id="CHEBI:16526"/>
        <dbReference type="ChEBI" id="CHEBI:57287"/>
        <dbReference type="ChEBI" id="CHEBI:57384"/>
        <dbReference type="ChEBI" id="CHEBI:90725"/>
        <dbReference type="ChEBI" id="CHEBI:90736"/>
        <dbReference type="EC" id="2.3.1.199"/>
    </reaction>
</comment>
<dbReference type="Gene3D" id="2.10.22.10">
    <property type="entry name" value="Antistasin, domain 1"/>
    <property type="match status" value="2"/>
</dbReference>
<gene>
    <name evidence="19" type="ORF">QR680_002309</name>
</gene>
<keyword evidence="4 13" id="KW-0808">Transferase</keyword>
<feature type="domain" description="BPTI/Kunitz inhibitor" evidence="15">
    <location>
        <begin position="2198"/>
        <end position="2248"/>
    </location>
</feature>
<proteinExistence type="inferred from homology"/>
<comment type="pathway">
    <text evidence="2">Lipid metabolism; fatty acid biosynthesis.</text>
</comment>
<sequence length="2503" mass="274397">MGIVELVSTGFEFEAAKKWCAQMEYPLILISFTYIVTIWSIKFIMADRKPFDLQRPLNIWNACLAIFSILGFIRLTPTFINEVANNGIQSTYTTVGPLQKDDVAGYWTFLWVFSKIPELVDTIFIVLRKRPLMFMHWYHHALTGYFSFVNYYSDNAYMIWVVWLNYFIHSFMYSYYMLRSFRFRVPPQVAQLITGAQIVQFLITHAVMIHLGVLVILNPNNNYDVTFKGYFIGAFMEFTYLLLWFQFYHKSYIANGGKKYNDHHAAVKGKKQHIPFRQIRPVSVFDKADMAARRAAASALIVQLLLLSFAIGQIVPVQPGHGPCIQRPTNCHIDCPYGYLWGIGATCLCICQLDPCLSKVCGSEESCVLEGSTPKCVPKIVGQKQTIHTAAMGECPTLVGGPCVEQCRVDSDCGGQMRCCKNGCGQECIIPVTSHAIRSQLPVKSIPVTKLSTPFTLSMGKEEKLGQCPDLSVMRERRCVVECNKDSDCPSVAKCCNNGCGQLCTAPEKATACVHLLSAIERLPDQKLANDYVPVCTNDGHFDRIQCNSVYCWCVEQESGREVHGTKVFREERQRMICDEPRQCGDVECPNQCPYGFKTQQNGCPTSSCECKNVCDDVRCENVLDACQLVEPDCANPPCLPVPRCLLNPCSNGLPMTLPNGVTALCTQSNQCSQSYWCHQIGYNGLGFCCPAPEAAARDGFCESRTPRHLKGCSSECRVDVDCKPTSKCCFDGCGLKCMEVNFSPNPFQYRPTAKITTTVDIAKGNKEVLSPLISECPEMTSSEEVSTCENKCNSDSDCSGMRRCCSYGCSRLCVYPAKTTPCIHQAVTAEVYSVRNVFACNSAGNFEEVQCDDDRCFCVNVQNGIEIPDTWVPVGNDPNCKDLRNPSCPIISCPKDCSHGYEKNGNGCPTCACRNPCDDIHCPQGKVCILSEVECFQKSNCPPQPRCVLNFCAGRPYTDSNGQIAQCDSECPQSFWCNNAGLGGKGMCCPSPEKMPRPGKCPHTPVLLENISSCKLDCRSDDDCQNGHKCCYDGCGTVCLQMEGEASNRQLPPTTETSSPNLPANKIGICAVPQENSDCGDRRNGCVDDSDCPTIQKCCFDGCAKTCSFAQKTTGCLHIKAALTQLDIGDFIKCTKEGEFAEVQCDTEFCWCIGRNGRETEGTRVSSDLTPNCHSQRYCSLPICPSNRSCPYGYEKDSNGCNTCTCSNPCKNIVCANYQICVPHPVECLGGGPCLPVPRCIINACPHGSPVIDSSTFEPVFCRESGQCRQGTYCRLFRSNGGYCCPHPEVDVSPGSCPKVVPNLTATNCKPHCKSDGECRNSEKCCFDGCGLSCTSSEQKSPIRSPERKIGECPKVEHLGSAVCGQDRVDTCDNDAPCPSVQKCCFDGCANTCQYPAVTTLCLHMAASTERLKQHGVRNAVEIQCTVDGSFAHIQQNNGFSYCVNNMGREVPGTRTSFGSPNCQQPRSCPLTACTKNCAFGFETTNQGCETCVCKDPCRGVVCPTNHVCRVSTVECFETECTALPKCIINACPTGEPLERVDTRQLAECDDLHGRRCPNGWFCHKFGLEGLGYCCQGMGNLVTSADACPSVPILTSPRSTGCSIECRLNSDCLGNGPCCFNGCGMSCRSGLVKPPPSTPIQKSISVVPAIVPQNQVNVERLGVCPNNPISNPGCRSECTRDSECPEFQKCCAYGCGRVCQYPRVATACIHRLAAFAALKTVNPIHQVQCTPDGLFKPVQCDQTIHQCWCVEPSSGLELPGSRLTSLGKEPICNVQRFCPTKCSEKPCDHGVKLDSTGCPLNGFCECRNPCDDFHCPNSSDVCVMKSVECVSQPCPSIPTCQSNPCIGGLAAMRDHTGNAVTCTRDSECGRGQCRILSGELREGVCCPRVAENAAFLSTIKIGECPRDVQFRASECKNECDSDSGCMGMDKCCKYGCSKLCVGPVNATNCIHLHTAIDMLKRSIIPTTLHKPQCDARSGMFTSTQCDDNNVCWCVDTVTGNEFYGTRTSQALNVCTNRKACPVSCDDRSTVCPFGLETNKDGCARDSNCRCRNPCDYVQCPKDYTCLLRPRTCKDQTCLPYPTCERNPCVNNQKPAVEPRTFTQFTCLENRTHICPTGFYCTGYDSLEQGICCPGQEPILAQVTAHTTCPHGDAFSSSPDGSPTKCSVNLDGCPSTHYCLSKPGASQGICCVTKRYVCNLELDVGPCSASVPRFYYNSEKQACLSFTYGGCSGNLNNFGTEFECEHFCKGTGVDPSNLLMDDYGHVLKDIYQMGFSLTGPLLRAKHHEDINNALRSYVSKRFGVDESEIRDLIIRDDNSVKFSINTADAKTVAQNISDAVSGRNFEFNYEGDVYRAEPHTWFSHQVSQNAPDNGNTFMFWVLLVASIIFALIIILSLCVACTFLQRKPKHGPGSTFRGSTPSQQYVPNVSAYMQDHGDSSSSDSPTDSRDPSSQKVFETDDFGGPNGQQPGSGHLQPHWSDTHLHHGAQTRGGRRPSRTTLYY</sequence>
<keyword evidence="20" id="KW-1185">Reference proteome</keyword>
<evidence type="ECO:0000256" key="14">
    <source>
        <dbReference type="SAM" id="MobiDB-lite"/>
    </source>
</evidence>
<dbReference type="Pfam" id="PF14625">
    <property type="entry name" value="Lustrin_cystein"/>
    <property type="match status" value="6"/>
</dbReference>
<evidence type="ECO:0000313" key="19">
    <source>
        <dbReference type="EMBL" id="KAK0397866.1"/>
    </source>
</evidence>
<feature type="domain" description="Thyroglobulin type-1" evidence="16">
    <location>
        <begin position="510"/>
        <end position="584"/>
    </location>
</feature>
<dbReference type="PROSITE" id="PS51162">
    <property type="entry name" value="THYROGLOBULIN_1_2"/>
    <property type="match status" value="6"/>
</dbReference>
<evidence type="ECO:0000256" key="2">
    <source>
        <dbReference type="ARBA" id="ARBA00005194"/>
    </source>
</evidence>
<dbReference type="Gene3D" id="4.10.75.10">
    <property type="entry name" value="Elafin-like"/>
    <property type="match status" value="10"/>
</dbReference>
<dbReference type="SMART" id="SM00289">
    <property type="entry name" value="WR1"/>
    <property type="match status" value="9"/>
</dbReference>
<feature type="domain" description="Thyroglobulin type-1" evidence="16">
    <location>
        <begin position="1114"/>
        <end position="1174"/>
    </location>
</feature>
<dbReference type="PROSITE" id="PS51252">
    <property type="entry name" value="ANTISTASIN"/>
    <property type="match status" value="4"/>
</dbReference>
<dbReference type="Pfam" id="PF00086">
    <property type="entry name" value="Thyroglobulin_1"/>
    <property type="match status" value="6"/>
</dbReference>
<dbReference type="GO" id="GO:0030148">
    <property type="term" value="P:sphingolipid biosynthetic process"/>
    <property type="evidence" value="ECO:0007669"/>
    <property type="project" value="TreeGrafter"/>
</dbReference>
<feature type="transmembrane region" description="Helical" evidence="13">
    <location>
        <begin position="229"/>
        <end position="248"/>
    </location>
</feature>
<dbReference type="PANTHER" id="PTHR11157">
    <property type="entry name" value="FATTY ACID ACYL TRANSFERASE-RELATED"/>
    <property type="match status" value="1"/>
</dbReference>
<feature type="domain" description="WAP" evidence="18">
    <location>
        <begin position="770"/>
        <end position="818"/>
    </location>
</feature>
<evidence type="ECO:0000256" key="11">
    <source>
        <dbReference type="ARBA" id="ARBA00023160"/>
    </source>
</evidence>
<feature type="domain" description="Thyroglobulin type-1" evidence="16">
    <location>
        <begin position="1706"/>
        <end position="1773"/>
    </location>
</feature>
<dbReference type="InterPro" id="IPR002076">
    <property type="entry name" value="ELO_fam"/>
</dbReference>
<feature type="transmembrane region" description="Helical" evidence="13">
    <location>
        <begin position="158"/>
        <end position="178"/>
    </location>
</feature>
<dbReference type="PRINTS" id="PR00759">
    <property type="entry name" value="BASICPTASE"/>
</dbReference>
<feature type="domain" description="WAP" evidence="18">
    <location>
        <begin position="1658"/>
        <end position="1704"/>
    </location>
</feature>
<dbReference type="Gene3D" id="4.10.800.10">
    <property type="entry name" value="Thyroglobulin type-1"/>
    <property type="match status" value="6"/>
</dbReference>
<dbReference type="SUPFAM" id="SSF57262">
    <property type="entry name" value="Leech antihemostatic proteins"/>
    <property type="match status" value="1"/>
</dbReference>
<feature type="region of interest" description="Disordered" evidence="14">
    <location>
        <begin position="2432"/>
        <end position="2503"/>
    </location>
</feature>
<keyword evidence="6 13" id="KW-0276">Fatty acid metabolism</keyword>
<feature type="domain" description="WAP" evidence="18">
    <location>
        <begin position="1898"/>
        <end position="1945"/>
    </location>
</feature>
<keyword evidence="10 12" id="KW-1015">Disulfide bond</keyword>
<dbReference type="GO" id="GO:0009922">
    <property type="term" value="F:fatty acid elongase activity"/>
    <property type="evidence" value="ECO:0007669"/>
    <property type="project" value="UniProtKB-EC"/>
</dbReference>
<keyword evidence="3 13" id="KW-0444">Lipid biosynthesis</keyword>
<dbReference type="SUPFAM" id="SSF57610">
    <property type="entry name" value="Thyroglobulin type-1 domain"/>
    <property type="match status" value="6"/>
</dbReference>
<dbReference type="PROSITE" id="PS51390">
    <property type="entry name" value="WAP"/>
    <property type="match status" value="11"/>
</dbReference>
<dbReference type="InterPro" id="IPR000716">
    <property type="entry name" value="Thyroglobulin_1"/>
</dbReference>
<dbReference type="InterPro" id="IPR004094">
    <property type="entry name" value="Antistasin-like"/>
</dbReference>
<comment type="caution">
    <text evidence="19">The sequence shown here is derived from an EMBL/GenBank/DDBJ whole genome shotgun (WGS) entry which is preliminary data.</text>
</comment>
<evidence type="ECO:0000256" key="3">
    <source>
        <dbReference type="ARBA" id="ARBA00022516"/>
    </source>
</evidence>
<dbReference type="Pfam" id="PF02822">
    <property type="entry name" value="Antistasin"/>
    <property type="match status" value="4"/>
</dbReference>
<dbReference type="EC" id="2.3.1.199" evidence="13"/>
<evidence type="ECO:0000259" key="15">
    <source>
        <dbReference type="PROSITE" id="PS50279"/>
    </source>
</evidence>
<dbReference type="InterPro" id="IPR008197">
    <property type="entry name" value="WAP_dom"/>
</dbReference>
<dbReference type="InterPro" id="IPR003645">
    <property type="entry name" value="Fol_N"/>
</dbReference>
<dbReference type="InterPro" id="IPR011061">
    <property type="entry name" value="Hirudin/antistatin"/>
</dbReference>
<dbReference type="InterPro" id="IPR036645">
    <property type="entry name" value="Elafin-like_sf"/>
</dbReference>
<evidence type="ECO:0000256" key="12">
    <source>
        <dbReference type="PROSITE-ProRule" id="PRU00500"/>
    </source>
</evidence>
<dbReference type="Gene3D" id="4.10.410.10">
    <property type="entry name" value="Pancreatic trypsin inhibitor Kunitz domain"/>
    <property type="match status" value="1"/>
</dbReference>
<evidence type="ECO:0000256" key="1">
    <source>
        <dbReference type="ARBA" id="ARBA00004141"/>
    </source>
</evidence>
<dbReference type="SUPFAM" id="SSF57256">
    <property type="entry name" value="Elafin-like"/>
    <property type="match status" value="9"/>
</dbReference>
<reference evidence="19" key="1">
    <citation type="submission" date="2023-06" db="EMBL/GenBank/DDBJ databases">
        <title>Genomic analysis of the entomopathogenic nematode Steinernema hermaphroditum.</title>
        <authorList>
            <person name="Schwarz E.M."/>
            <person name="Heppert J.K."/>
            <person name="Baniya A."/>
            <person name="Schwartz H.T."/>
            <person name="Tan C.-H."/>
            <person name="Antoshechkin I."/>
            <person name="Sternberg P.W."/>
            <person name="Goodrich-Blair H."/>
            <person name="Dillman A.R."/>
        </authorList>
    </citation>
    <scope>NUCLEOTIDE SEQUENCE</scope>
    <source>
        <strain evidence="19">PS9179</strain>
        <tissue evidence="19">Whole animal</tissue>
    </source>
</reference>
<dbReference type="CDD" id="cd00191">
    <property type="entry name" value="TY"/>
    <property type="match status" value="5"/>
</dbReference>
<dbReference type="PANTHER" id="PTHR11157:SF29">
    <property type="entry name" value="ELONGATION OF LONG CHAIN FATTY ACIDS PROTEIN 5"/>
    <property type="match status" value="1"/>
</dbReference>
<feature type="transmembrane region" description="Helical" evidence="13">
    <location>
        <begin position="25"/>
        <end position="45"/>
    </location>
</feature>
<dbReference type="GO" id="GO:0005576">
    <property type="term" value="C:extracellular region"/>
    <property type="evidence" value="ECO:0007669"/>
    <property type="project" value="InterPro"/>
</dbReference>
<evidence type="ECO:0000259" key="16">
    <source>
        <dbReference type="PROSITE" id="PS51162"/>
    </source>
</evidence>
<feature type="transmembrane region" description="Helical" evidence="13">
    <location>
        <begin position="2377"/>
        <end position="2404"/>
    </location>
</feature>
<keyword evidence="11 13" id="KW-0275">Fatty acid biosynthesis</keyword>
<evidence type="ECO:0000256" key="8">
    <source>
        <dbReference type="ARBA" id="ARBA00023098"/>
    </source>
</evidence>
<dbReference type="GO" id="GO:0034625">
    <property type="term" value="P:fatty acid elongation, monounsaturated fatty acid"/>
    <property type="evidence" value="ECO:0007669"/>
    <property type="project" value="TreeGrafter"/>
</dbReference>
<feature type="domain" description="Thyroglobulin type-1" evidence="16">
    <location>
        <begin position="1400"/>
        <end position="1464"/>
    </location>
</feature>
<dbReference type="InterPro" id="IPR036880">
    <property type="entry name" value="Kunitz_BPTI_sf"/>
</dbReference>
<dbReference type="SUPFAM" id="SSF57362">
    <property type="entry name" value="BPTI-like"/>
    <property type="match status" value="1"/>
</dbReference>
<dbReference type="GO" id="GO:0034626">
    <property type="term" value="P:fatty acid elongation, polyunsaturated fatty acid"/>
    <property type="evidence" value="ECO:0007669"/>
    <property type="project" value="TreeGrafter"/>
</dbReference>
<dbReference type="GO" id="GO:0004867">
    <property type="term" value="F:serine-type endopeptidase inhibitor activity"/>
    <property type="evidence" value="ECO:0007669"/>
    <property type="project" value="InterPro"/>
</dbReference>